<dbReference type="GO" id="GO:0043785">
    <property type="term" value="F:cinnamoyl-CoA:phenyllactate CoA-transferase activity"/>
    <property type="evidence" value="ECO:0007669"/>
    <property type="project" value="UniProtKB-EC"/>
</dbReference>
<dbReference type="Gene3D" id="3.40.50.10540">
    <property type="entry name" value="Crotonobetainyl-coa:carnitine coa-transferase, domain 1"/>
    <property type="match status" value="1"/>
</dbReference>
<dbReference type="Proteomes" id="UP000032360">
    <property type="component" value="Unassembled WGS sequence"/>
</dbReference>
<reference evidence="2 3" key="1">
    <citation type="submission" date="2015-01" db="EMBL/GenBank/DDBJ databases">
        <title>Draft genome of the acidophilic iron oxidizer Acidithrix ferrooxidans strain Py-F3.</title>
        <authorList>
            <person name="Poehlein A."/>
            <person name="Eisen S."/>
            <person name="Schloemann M."/>
            <person name="Johnson B.D."/>
            <person name="Daniel R."/>
            <person name="Muehling M."/>
        </authorList>
    </citation>
    <scope>NUCLEOTIDE SEQUENCE [LARGE SCALE GENOMIC DNA]</scope>
    <source>
        <strain evidence="2 3">Py-F3</strain>
    </source>
</reference>
<accession>A0A0D8HIC9</accession>
<keyword evidence="3" id="KW-1185">Reference proteome</keyword>
<gene>
    <name evidence="2" type="primary">fldA</name>
    <name evidence="2" type="ORF">AXFE_15810</name>
</gene>
<dbReference type="STRING" id="1280514.AXFE_15810"/>
<sequence>MTDTALKFIASFQAALGSPVPFSPVTLLDGGSLPSVFAVSDLAQASIAVAGSSLASFVALNDGNTPPGVVVDRNLASAWFAGSIRPQGWNLLPAWDAVGGEYECCDGWIRLHTNAIRHRTAALTVLEVPEDRDAVAAAVGTWSAQELESAVIGAGGAAAVMRPIMDWQEHPQGRAVASEPLMWTRRTSTASQRNRLFENRERPLDGLRVLDLTRVLAGPVATRLLAGWGAEVLRIDPPDWDEPAIVPEVTLGKRCARLNLSTPDGRTHFLELLASADVVVHGYRADALDRLGLGDEVRENVCPGLIDVSLDAYGWTGPWQQRRGFDSLVQMSSGIADAGRLMTDGSRPAPLPVQALDHATGYLLAAAAITGLSQRQIDGAGSRWRTSLARVADLLIKSGPLQVPSDPSDSPIPPDPIGPIERTAWGDALRLPPPVVVQGAPLQWALPARRLGSDPPQWLSGDNE</sequence>
<dbReference type="EC" id="2.8.3.17" evidence="2"/>
<organism evidence="2 3">
    <name type="scientific">Acidithrix ferrooxidans</name>
    <dbReference type="NCBI Taxonomy" id="1280514"/>
    <lineage>
        <taxon>Bacteria</taxon>
        <taxon>Bacillati</taxon>
        <taxon>Actinomycetota</taxon>
        <taxon>Acidimicrobiia</taxon>
        <taxon>Acidimicrobiales</taxon>
        <taxon>Acidimicrobiaceae</taxon>
        <taxon>Acidithrix</taxon>
    </lineage>
</organism>
<dbReference type="SUPFAM" id="SSF89796">
    <property type="entry name" value="CoA-transferase family III (CaiB/BaiF)"/>
    <property type="match status" value="2"/>
</dbReference>
<feature type="region of interest" description="Disordered" evidence="1">
    <location>
        <begin position="399"/>
        <end position="421"/>
    </location>
</feature>
<dbReference type="OrthoDB" id="9058532at2"/>
<protein>
    <submittedName>
        <fullName evidence="2">E-cinnamoyl-CoA:R-phenyllactate CoA transferase</fullName>
        <ecNumber evidence="2">2.8.3.17</ecNumber>
    </submittedName>
</protein>
<dbReference type="PATRIC" id="fig|1280514.3.peg.2080"/>
<evidence type="ECO:0000313" key="2">
    <source>
        <dbReference type="EMBL" id="KJF17522.1"/>
    </source>
</evidence>
<evidence type="ECO:0000313" key="3">
    <source>
        <dbReference type="Proteomes" id="UP000032360"/>
    </source>
</evidence>
<dbReference type="InterPro" id="IPR052985">
    <property type="entry name" value="CoA-trans_III_biosynth/detox"/>
</dbReference>
<dbReference type="PANTHER" id="PTHR48229:SF1">
    <property type="entry name" value="ALPHA METHYLACYL-COA RACEMASE-RELATED"/>
    <property type="match status" value="1"/>
</dbReference>
<name>A0A0D8HIC9_9ACTN</name>
<dbReference type="InterPro" id="IPR023606">
    <property type="entry name" value="CoA-Trfase_III_dom_1_sf"/>
</dbReference>
<dbReference type="PANTHER" id="PTHR48229">
    <property type="entry name" value="CAIB/BAIF FAMILY ENZYME (AFU_ORTHOLOGUE AFUA_1G05360)-RELATED"/>
    <property type="match status" value="1"/>
</dbReference>
<dbReference type="Pfam" id="PF02515">
    <property type="entry name" value="CoA_transf_3"/>
    <property type="match status" value="1"/>
</dbReference>
<dbReference type="AlphaFoldDB" id="A0A0D8HIC9"/>
<dbReference type="InterPro" id="IPR003673">
    <property type="entry name" value="CoA-Trfase_fam_III"/>
</dbReference>
<keyword evidence="2" id="KW-0808">Transferase</keyword>
<evidence type="ECO:0000256" key="1">
    <source>
        <dbReference type="SAM" id="MobiDB-lite"/>
    </source>
</evidence>
<comment type="caution">
    <text evidence="2">The sequence shown here is derived from an EMBL/GenBank/DDBJ whole genome shotgun (WGS) entry which is preliminary data.</text>
</comment>
<proteinExistence type="predicted"/>
<dbReference type="EMBL" id="JXYS01000036">
    <property type="protein sequence ID" value="KJF17522.1"/>
    <property type="molecule type" value="Genomic_DNA"/>
</dbReference>
<dbReference type="RefSeq" id="WP_052605305.1">
    <property type="nucleotide sequence ID" value="NZ_JXYS01000036.1"/>
</dbReference>